<dbReference type="Proteomes" id="UP000682733">
    <property type="component" value="Unassembled WGS sequence"/>
</dbReference>
<proteinExistence type="predicted"/>
<dbReference type="Proteomes" id="UP000677228">
    <property type="component" value="Unassembled WGS sequence"/>
</dbReference>
<protein>
    <submittedName>
        <fullName evidence="2">Uncharacterized protein</fullName>
    </submittedName>
</protein>
<evidence type="ECO:0000313" key="3">
    <source>
        <dbReference type="Proteomes" id="UP000682733"/>
    </source>
</evidence>
<dbReference type="EMBL" id="CAJNOK010066219">
    <property type="protein sequence ID" value="CAF1651194.1"/>
    <property type="molecule type" value="Genomic_DNA"/>
</dbReference>
<accession>A0A8S2XKL5</accession>
<organism evidence="2 3">
    <name type="scientific">Didymodactylos carnosus</name>
    <dbReference type="NCBI Taxonomy" id="1234261"/>
    <lineage>
        <taxon>Eukaryota</taxon>
        <taxon>Metazoa</taxon>
        <taxon>Spiralia</taxon>
        <taxon>Gnathifera</taxon>
        <taxon>Rotifera</taxon>
        <taxon>Eurotatoria</taxon>
        <taxon>Bdelloidea</taxon>
        <taxon>Philodinida</taxon>
        <taxon>Philodinidae</taxon>
        <taxon>Didymodactylos</taxon>
    </lineage>
</organism>
<dbReference type="EMBL" id="CAJOBA010094647">
    <property type="protein sequence ID" value="CAF4498394.1"/>
    <property type="molecule type" value="Genomic_DNA"/>
</dbReference>
<gene>
    <name evidence="1" type="ORF">OVA965_LOCUS44837</name>
    <name evidence="2" type="ORF">TMI583_LOCUS47856</name>
</gene>
<dbReference type="AlphaFoldDB" id="A0A8S2XKL5"/>
<name>A0A8S2XKL5_9BILA</name>
<comment type="caution">
    <text evidence="2">The sequence shown here is derived from an EMBL/GenBank/DDBJ whole genome shotgun (WGS) entry which is preliminary data.</text>
</comment>
<feature type="non-terminal residue" evidence="2">
    <location>
        <position position="213"/>
    </location>
</feature>
<reference evidence="2" key="1">
    <citation type="submission" date="2021-02" db="EMBL/GenBank/DDBJ databases">
        <authorList>
            <person name="Nowell W R."/>
        </authorList>
    </citation>
    <scope>NUCLEOTIDE SEQUENCE</scope>
</reference>
<evidence type="ECO:0000313" key="2">
    <source>
        <dbReference type="EMBL" id="CAF4498394.1"/>
    </source>
</evidence>
<evidence type="ECO:0000313" key="1">
    <source>
        <dbReference type="EMBL" id="CAF1651194.1"/>
    </source>
</evidence>
<sequence>MVFFVRFSTRCTPRTSWFQVRAFVYRCFYSQLCDQLIRPELLSQSIQDQFINLLRLLIEQKPRHFFRLGIITTSSATEQQMINELQPIQILNVLRDHDLLNKNDFQQIVQQMIRDCKLVKSQIAGLGKSTIIRRAIEQSKKNYVKFPIYGAFDVDTLAERLQTKYPQLQTGAIHFDIGSVDNSQQLNDILHCLLLFRSFRFGQIAVSIPAGTP</sequence>